<dbReference type="Proteomes" id="UP000221080">
    <property type="component" value="Chromosome 9"/>
</dbReference>
<dbReference type="PANTHER" id="PTHR33480:SF5">
    <property type="entry name" value="SI:DKEY-51D8.9"/>
    <property type="match status" value="1"/>
</dbReference>
<evidence type="ECO:0000313" key="3">
    <source>
        <dbReference type="Proteomes" id="UP000221080"/>
    </source>
</evidence>
<feature type="domain" description="SET" evidence="2">
    <location>
        <begin position="22"/>
        <end position="133"/>
    </location>
</feature>
<dbReference type="Gene3D" id="2.170.270.10">
    <property type="entry name" value="SET domain"/>
    <property type="match status" value="1"/>
</dbReference>
<accession>A0A2D0RNL2</accession>
<feature type="compositionally biased region" description="Polar residues" evidence="1">
    <location>
        <begin position="338"/>
        <end position="369"/>
    </location>
</feature>
<gene>
    <name evidence="4" type="primary">LOC108270188</name>
</gene>
<feature type="compositionally biased region" description="Basic and acidic residues" evidence="1">
    <location>
        <begin position="1046"/>
        <end position="1067"/>
    </location>
</feature>
<sequence length="1301" mass="147313">MGKGINPVLDAKQHVCARRDKSNLESRFINVIKGYGVFASSWIEEGSFIVEYRGVLREAGECSPDAYSYYFIYNNTRYCIDASVDDGSLGRLVNDDSNPNAKVKVISISRIPHLCLFALRDIQSGEEITYDYGGYDLPWRRGTWLCMENPSQLKLKEEREEPPSESDTTEQTIGQQEQDACTEGTTPSQTMNEKECEEEMPMRADKATQTTEEKICEIQLLQLTPVTQQIPFKEDKRISEDPATSQQLMSDVQLTSSNEEAAESQLTNQMTDEVGQMECNEEAEQILEQQQCRMEAEPCVEEPSRPVSAAQSTYKEEQPTCQDEPCEMQLEEQKQAGEETQQQCNTDSSQIQNATQSSEADQDSYLSNEDSNDEMVSSDEEFLPDSDTDSEDDSDVEKPKKKAKTSLASKEIDQEATPLIKNHFVTQATKLNFCFVCGKACTKIARHLKLHRKDNIEIATAFKLRKKSKQRSHILEVLRNRGNYQHNKLVLINGTGLIKLRRKPKDDIDTQKFEYCMYCKGLYMRKELWKHARRCTSNPERDTQKTSRSVLGLAALSECPHLKHISEDVKKMLCDLHQDEVAQTIRNDEYILKLAQDFFDKKGNSKERHAFVRQTVRCIGKFLLLLRNRFAIRNLAEAIKPSSFSLVTEAVKEIAEFNEEKKCFTIPSLARRIGLALRKYCVLSAQKAFVIGDKILIQATSTFMELFNKAQSQFALGEQRHLGVQSKSFLLPFVDDVRIFHCYLEKAAQCATKELRETPSAQSYADLCKVTLAQILMFNRRHGEVSQMTIKSFQERDLLQAPESSEALTELEKVFCEDYCKILVRQKMGAFVPIILTPDMVNALMLLTEKRDQCSVFKSNIYVFGQPRSNRCYRGENALQICANECGAMDPDRLTSTKFSRHISTLCQVLTLKNHELKKLAKFIGHDISLRKEYYRQTEAMPRLAKICKLILAIEKGSAAEVLGQSLDDIALPVVISESDSEDEYFEEDDAFLQDQEARRELALQLLSKKMKTIPKTPKKICNVPAPKHKKQENESTSKEQSNASTDKEQENESTDKEQDTTEEPKAGKPAQQQAEQQLNVLMKKVLWTREEKIAIMKHFKKHIYYGRLATIKECRRCQMMEQPVLNGRTIQKIRDFVRNAGISFMRKMTAKHYVKKNIALPPQPANPNSTGVQSPQSANTSTFSVLSSQTAHPTSSSVIPSPKTNFKPVIDLSQTANGTTTTLPPQAPIFTTSNVVHPQTTKLMYIKVQAQHSANHTIPSLTLPSQAANPSIIPAGIILPQTVNPSISRADILTIPQVAD</sequence>
<evidence type="ECO:0000313" key="4">
    <source>
        <dbReference type="RefSeq" id="XP_017332093.1"/>
    </source>
</evidence>
<dbReference type="RefSeq" id="XP_017332093.1">
    <property type="nucleotide sequence ID" value="XM_017476604.3"/>
</dbReference>
<evidence type="ECO:0000256" key="1">
    <source>
        <dbReference type="SAM" id="MobiDB-lite"/>
    </source>
</evidence>
<dbReference type="InterPro" id="IPR046341">
    <property type="entry name" value="SET_dom_sf"/>
</dbReference>
<organism evidence="3 4">
    <name type="scientific">Ictalurus punctatus</name>
    <name type="common">Channel catfish</name>
    <name type="synonym">Silurus punctatus</name>
    <dbReference type="NCBI Taxonomy" id="7998"/>
    <lineage>
        <taxon>Eukaryota</taxon>
        <taxon>Metazoa</taxon>
        <taxon>Chordata</taxon>
        <taxon>Craniata</taxon>
        <taxon>Vertebrata</taxon>
        <taxon>Euteleostomi</taxon>
        <taxon>Actinopterygii</taxon>
        <taxon>Neopterygii</taxon>
        <taxon>Teleostei</taxon>
        <taxon>Ostariophysi</taxon>
        <taxon>Siluriformes</taxon>
        <taxon>Ictaluridae</taxon>
        <taxon>Ictalurus</taxon>
    </lineage>
</organism>
<feature type="region of interest" description="Disordered" evidence="1">
    <location>
        <begin position="237"/>
        <end position="276"/>
    </location>
</feature>
<reference evidence="4" key="2">
    <citation type="submission" date="2025-08" db="UniProtKB">
        <authorList>
            <consortium name="RefSeq"/>
        </authorList>
    </citation>
    <scope>IDENTIFICATION</scope>
    <source>
        <tissue evidence="4">Blood</tissue>
    </source>
</reference>
<dbReference type="OrthoDB" id="5376140at2759"/>
<feature type="compositionally biased region" description="Polar residues" evidence="1">
    <location>
        <begin position="169"/>
        <end position="191"/>
    </location>
</feature>
<feature type="region of interest" description="Disordered" evidence="1">
    <location>
        <begin position="1017"/>
        <end position="1075"/>
    </location>
</feature>
<dbReference type="SUPFAM" id="SSF82199">
    <property type="entry name" value="SET domain"/>
    <property type="match status" value="1"/>
</dbReference>
<proteinExistence type="predicted"/>
<feature type="region of interest" description="Disordered" evidence="1">
    <location>
        <begin position="1160"/>
        <end position="1185"/>
    </location>
</feature>
<feature type="compositionally biased region" description="Polar residues" evidence="1">
    <location>
        <begin position="1167"/>
        <end position="1185"/>
    </location>
</feature>
<dbReference type="Pfam" id="PF00856">
    <property type="entry name" value="SET"/>
    <property type="match status" value="1"/>
</dbReference>
<keyword evidence="3" id="KW-1185">Reference proteome</keyword>
<dbReference type="GeneID" id="108270188"/>
<feature type="compositionally biased region" description="Acidic residues" evidence="1">
    <location>
        <begin position="370"/>
        <end position="395"/>
    </location>
</feature>
<dbReference type="SMART" id="SM00317">
    <property type="entry name" value="SET"/>
    <property type="match status" value="1"/>
</dbReference>
<feature type="compositionally biased region" description="Polar residues" evidence="1">
    <location>
        <begin position="242"/>
        <end position="271"/>
    </location>
</feature>
<feature type="region of interest" description="Disordered" evidence="1">
    <location>
        <begin position="154"/>
        <end position="200"/>
    </location>
</feature>
<dbReference type="InterPro" id="IPR001214">
    <property type="entry name" value="SET_dom"/>
</dbReference>
<dbReference type="PANTHER" id="PTHR33480">
    <property type="entry name" value="SET DOMAIN-CONTAINING PROTEIN-RELATED"/>
    <property type="match status" value="1"/>
</dbReference>
<dbReference type="KEGG" id="ipu:108270188"/>
<feature type="region of interest" description="Disordered" evidence="1">
    <location>
        <begin position="295"/>
        <end position="409"/>
    </location>
</feature>
<reference evidence="3" key="1">
    <citation type="journal article" date="2016" name="Nat. Commun.">
        <title>The channel catfish genome sequence provides insights into the evolution of scale formation in teleosts.</title>
        <authorList>
            <person name="Liu Z."/>
            <person name="Liu S."/>
            <person name="Yao J."/>
            <person name="Bao L."/>
            <person name="Zhang J."/>
            <person name="Li Y."/>
            <person name="Jiang C."/>
            <person name="Sun L."/>
            <person name="Wang R."/>
            <person name="Zhang Y."/>
            <person name="Zhou T."/>
            <person name="Zeng Q."/>
            <person name="Fu Q."/>
            <person name="Gao S."/>
            <person name="Li N."/>
            <person name="Koren S."/>
            <person name="Jiang Y."/>
            <person name="Zimin A."/>
            <person name="Xu P."/>
            <person name="Phillippy A.M."/>
            <person name="Geng X."/>
            <person name="Song L."/>
            <person name="Sun F."/>
            <person name="Li C."/>
            <person name="Wang X."/>
            <person name="Chen A."/>
            <person name="Jin Y."/>
            <person name="Yuan Z."/>
            <person name="Yang Y."/>
            <person name="Tan S."/>
            <person name="Peatman E."/>
            <person name="Lu J."/>
            <person name="Qin Z."/>
            <person name="Dunham R."/>
            <person name="Li Z."/>
            <person name="Sonstegard T."/>
            <person name="Feng J."/>
            <person name="Danzmann R.G."/>
            <person name="Schroeder S."/>
            <person name="Scheffler B."/>
            <person name="Duke M.V."/>
            <person name="Ballard L."/>
            <person name="Kucuktas H."/>
            <person name="Kaltenboeck L."/>
            <person name="Liu H."/>
            <person name="Armbruster J."/>
            <person name="Xie Y."/>
            <person name="Kirby M.L."/>
            <person name="Tian Y."/>
            <person name="Flanagan M.E."/>
            <person name="Mu W."/>
            <person name="Waldbieser G.C."/>
        </authorList>
    </citation>
    <scope>NUCLEOTIDE SEQUENCE [LARGE SCALE GENOMIC DNA]</scope>
    <source>
        <strain evidence="3">SDA103</strain>
    </source>
</reference>
<evidence type="ECO:0000259" key="2">
    <source>
        <dbReference type="PROSITE" id="PS50280"/>
    </source>
</evidence>
<name>A0A2D0RNL2_ICTPU</name>
<protein>
    <submittedName>
        <fullName evidence="4">Uncharacterized protein LOC108270188 isoform X1</fullName>
    </submittedName>
</protein>
<dbReference type="PROSITE" id="PS50280">
    <property type="entry name" value="SET"/>
    <property type="match status" value="1"/>
</dbReference>